<name>A0AAE0VVV3_9BIVA</name>
<organism evidence="8 9">
    <name type="scientific">Potamilus streckersoni</name>
    <dbReference type="NCBI Taxonomy" id="2493646"/>
    <lineage>
        <taxon>Eukaryota</taxon>
        <taxon>Metazoa</taxon>
        <taxon>Spiralia</taxon>
        <taxon>Lophotrochozoa</taxon>
        <taxon>Mollusca</taxon>
        <taxon>Bivalvia</taxon>
        <taxon>Autobranchia</taxon>
        <taxon>Heteroconchia</taxon>
        <taxon>Palaeoheterodonta</taxon>
        <taxon>Unionida</taxon>
        <taxon>Unionoidea</taxon>
        <taxon>Unionidae</taxon>
        <taxon>Ambleminae</taxon>
        <taxon>Lampsilini</taxon>
        <taxon>Potamilus</taxon>
    </lineage>
</organism>
<feature type="region of interest" description="Disordered" evidence="6">
    <location>
        <begin position="218"/>
        <end position="245"/>
    </location>
</feature>
<dbReference type="InterPro" id="IPR002557">
    <property type="entry name" value="Chitin-bd_dom"/>
</dbReference>
<dbReference type="InterPro" id="IPR051940">
    <property type="entry name" value="Chitin_bind-dev_reg"/>
</dbReference>
<keyword evidence="5" id="KW-0325">Glycoprotein</keyword>
<dbReference type="PANTHER" id="PTHR23301">
    <property type="entry name" value="CHITIN BINDING PERITROPHIN-A"/>
    <property type="match status" value="1"/>
</dbReference>
<feature type="region of interest" description="Disordered" evidence="6">
    <location>
        <begin position="1"/>
        <end position="32"/>
    </location>
</feature>
<feature type="domain" description="Chitin-binding type-2" evidence="7">
    <location>
        <begin position="164"/>
        <end position="219"/>
    </location>
</feature>
<sequence length="589" mass="64589">MPGIHNSPTDSVRSMTSKMITRRNTITETTKQPGTTYTITIMTTLRSMSTTSTSPDMMTLCATTTPSMTTPTTTLRRSDVRLVHLRQPQYSTAAVCVYSCVGKINGNYQYCPDCRKYVACSNGNQYIMPCPANLVWDDILKRCEWKSSTCPESTTERPTLSVCVYSCVGKINGNYQYCPDCRKYVACSNGNQYIMPCPANLVWDDILKRCEWKSSTCPESTTARPTVSELPTKEDTPRSTRTTMPSTIHTTRMTPMTTTPMTTTFRTTTASTTCGTEKCSTSPTITTLTITTLMTTPTTTTTSTVTTPTFTTIMTTPTTTTTSTITTPTVTTIKTTPTTTATSTVTSPMTTTLDITTPEQCHIPPPTDCCIRKQMRISLEEHVPVVFGKVPYVNVMEQTNGKDSCGCDAKILLNATFQKNSANDTCQGCTKVPMCGRKMLRIDLEMAPNTTGFSFHVGDSKTNKGYKGDASTQENNAEFHSLGYEHLLYGSDKCPNMSLNMTGLLSNSVTLVTIFIGNEFIRVSNNLGYVYELCSKCLFSLNGQSDSQGPVNEDIFIGLNRIIDSSSYREGSGVCGAVISWACPWNCLI</sequence>
<reference evidence="8" key="3">
    <citation type="submission" date="2023-05" db="EMBL/GenBank/DDBJ databases">
        <authorList>
            <person name="Smith C.H."/>
        </authorList>
    </citation>
    <scope>NUCLEOTIDE SEQUENCE</scope>
    <source>
        <strain evidence="8">CHS0354</strain>
        <tissue evidence="8">Mantle</tissue>
    </source>
</reference>
<dbReference type="Gene3D" id="2.170.140.10">
    <property type="entry name" value="Chitin binding domain"/>
    <property type="match status" value="1"/>
</dbReference>
<keyword evidence="4" id="KW-1015">Disulfide bond</keyword>
<dbReference type="Pfam" id="PF01607">
    <property type="entry name" value="CBM_14"/>
    <property type="match status" value="2"/>
</dbReference>
<evidence type="ECO:0000256" key="3">
    <source>
        <dbReference type="ARBA" id="ARBA00022737"/>
    </source>
</evidence>
<proteinExistence type="predicted"/>
<dbReference type="PROSITE" id="PS50940">
    <property type="entry name" value="CHIT_BIND_II"/>
    <property type="match status" value="2"/>
</dbReference>
<dbReference type="SMART" id="SM00494">
    <property type="entry name" value="ChtBD2"/>
    <property type="match status" value="2"/>
</dbReference>
<dbReference type="AlphaFoldDB" id="A0AAE0VVV3"/>
<dbReference type="GO" id="GO:0008061">
    <property type="term" value="F:chitin binding"/>
    <property type="evidence" value="ECO:0007669"/>
    <property type="project" value="UniProtKB-KW"/>
</dbReference>
<dbReference type="InterPro" id="IPR036508">
    <property type="entry name" value="Chitin-bd_dom_sf"/>
</dbReference>
<keyword evidence="9" id="KW-1185">Reference proteome</keyword>
<gene>
    <name evidence="8" type="ORF">CHS0354_005474</name>
</gene>
<accession>A0AAE0VVV3</accession>
<dbReference type="PANTHER" id="PTHR23301:SF0">
    <property type="entry name" value="CHITIN-BINDING TYPE-2 DOMAIN-CONTAINING PROTEIN-RELATED"/>
    <property type="match status" value="1"/>
</dbReference>
<dbReference type="Gene3D" id="3.20.20.80">
    <property type="entry name" value="Glycosidases"/>
    <property type="match status" value="1"/>
</dbReference>
<dbReference type="GO" id="GO:0005576">
    <property type="term" value="C:extracellular region"/>
    <property type="evidence" value="ECO:0007669"/>
    <property type="project" value="InterPro"/>
</dbReference>
<dbReference type="SUPFAM" id="SSF57625">
    <property type="entry name" value="Invertebrate chitin-binding proteins"/>
    <property type="match status" value="2"/>
</dbReference>
<evidence type="ECO:0000256" key="5">
    <source>
        <dbReference type="ARBA" id="ARBA00023180"/>
    </source>
</evidence>
<protein>
    <recommendedName>
        <fullName evidence="7">Chitin-binding type-2 domain-containing protein</fullName>
    </recommendedName>
</protein>
<evidence type="ECO:0000256" key="4">
    <source>
        <dbReference type="ARBA" id="ARBA00023157"/>
    </source>
</evidence>
<evidence type="ECO:0000259" key="7">
    <source>
        <dbReference type="PROSITE" id="PS50940"/>
    </source>
</evidence>
<reference evidence="8" key="1">
    <citation type="journal article" date="2021" name="Genome Biol. Evol.">
        <title>A High-Quality Reference Genome for a Parasitic Bivalve with Doubly Uniparental Inheritance (Bivalvia: Unionida).</title>
        <authorList>
            <person name="Smith C.H."/>
        </authorList>
    </citation>
    <scope>NUCLEOTIDE SEQUENCE</scope>
    <source>
        <strain evidence="8">CHS0354</strain>
    </source>
</reference>
<evidence type="ECO:0000256" key="1">
    <source>
        <dbReference type="ARBA" id="ARBA00022669"/>
    </source>
</evidence>
<keyword evidence="1" id="KW-0147">Chitin-binding</keyword>
<evidence type="ECO:0000313" key="9">
    <source>
        <dbReference type="Proteomes" id="UP001195483"/>
    </source>
</evidence>
<keyword evidence="2" id="KW-0732">Signal</keyword>
<dbReference type="Proteomes" id="UP001195483">
    <property type="component" value="Unassembled WGS sequence"/>
</dbReference>
<dbReference type="EMBL" id="JAEAOA010000385">
    <property type="protein sequence ID" value="KAK3591077.1"/>
    <property type="molecule type" value="Genomic_DNA"/>
</dbReference>
<feature type="domain" description="Chitin-binding type-2" evidence="7">
    <location>
        <begin position="97"/>
        <end position="152"/>
    </location>
</feature>
<evidence type="ECO:0000256" key="6">
    <source>
        <dbReference type="SAM" id="MobiDB-lite"/>
    </source>
</evidence>
<comment type="caution">
    <text evidence="8">The sequence shown here is derived from an EMBL/GenBank/DDBJ whole genome shotgun (WGS) entry which is preliminary data.</text>
</comment>
<reference evidence="8" key="2">
    <citation type="journal article" date="2021" name="Genome Biol. Evol.">
        <title>Developing a high-quality reference genome for a parasitic bivalve with doubly uniparental inheritance (Bivalvia: Unionida).</title>
        <authorList>
            <person name="Smith C.H."/>
        </authorList>
    </citation>
    <scope>NUCLEOTIDE SEQUENCE</scope>
    <source>
        <strain evidence="8">CHS0354</strain>
        <tissue evidence="8">Mantle</tissue>
    </source>
</reference>
<evidence type="ECO:0000256" key="2">
    <source>
        <dbReference type="ARBA" id="ARBA00022729"/>
    </source>
</evidence>
<evidence type="ECO:0000313" key="8">
    <source>
        <dbReference type="EMBL" id="KAK3591077.1"/>
    </source>
</evidence>
<keyword evidence="3" id="KW-0677">Repeat</keyword>